<dbReference type="EMBL" id="CP045875">
    <property type="protein sequence ID" value="QGG46322.1"/>
    <property type="molecule type" value="Genomic_DNA"/>
</dbReference>
<name>A0A5Q2MZG2_9FIRM</name>
<evidence type="ECO:0008006" key="3">
    <source>
        <dbReference type="Google" id="ProtNLM"/>
    </source>
</evidence>
<gene>
    <name evidence="1" type="ORF">FTV88_0143</name>
</gene>
<evidence type="ECO:0000313" key="1">
    <source>
        <dbReference type="EMBL" id="QGG46322.1"/>
    </source>
</evidence>
<dbReference type="Proteomes" id="UP000366051">
    <property type="component" value="Chromosome"/>
</dbReference>
<organism evidence="1 2">
    <name type="scientific">Heliorestis convoluta</name>
    <dbReference type="NCBI Taxonomy" id="356322"/>
    <lineage>
        <taxon>Bacteria</taxon>
        <taxon>Bacillati</taxon>
        <taxon>Bacillota</taxon>
        <taxon>Clostridia</taxon>
        <taxon>Eubacteriales</taxon>
        <taxon>Heliobacteriaceae</taxon>
        <taxon>Heliorestis</taxon>
    </lineage>
</organism>
<accession>A0A5Q2MZG2</accession>
<sequence>MSYKPRKISIRSEKNKYYCNLYHQNLYSIKVYFQEKQLTLMDLDTYYMEQINNKFDGKIGHKIEVLPSVYYIKTAFLNKNTSRRNYDSKLKTLLNVIYNHLYSRQIFNITVDVKNIRDRFEMVDSSEVFEENGYYTDRKYRTENKFLDPKYLPYPDTLGKGPGRCVIWSIFSVLGLLDHGHEVYSIFSHRKMFEVTSYSDRLLNACLNSQHCGEIIKKMQKGKYKAKFETKDENFDDDIQVSYENGRYMLSEGKHRVCMAKRFNINSIPVEVTITTVDEESYVKSNLLIPQRFYKKFINCENILTECYDRYKKLGLDREDVRTLNETASNSNYVDYLEKITNKNILLLAKEQRKKKMINF</sequence>
<evidence type="ECO:0000313" key="2">
    <source>
        <dbReference type="Proteomes" id="UP000366051"/>
    </source>
</evidence>
<dbReference type="AlphaFoldDB" id="A0A5Q2MZG2"/>
<dbReference type="KEGG" id="hcv:FTV88_0143"/>
<keyword evidence="2" id="KW-1185">Reference proteome</keyword>
<protein>
    <recommendedName>
        <fullName evidence="3">ParB/Sulfiredoxin domain-containing protein</fullName>
    </recommendedName>
</protein>
<dbReference type="OrthoDB" id="1717310at2"/>
<reference evidence="2" key="1">
    <citation type="submission" date="2019-11" db="EMBL/GenBank/DDBJ databases">
        <title>Genome sequence of Heliorestis convoluta strain HH, an alkaliphilic and minimalistic phototrophic bacterium from a soda lake in Egypt.</title>
        <authorList>
            <person name="Dewey E.D."/>
            <person name="Stokes L.M."/>
            <person name="Burchell B.M."/>
            <person name="Shaffer K.N."/>
            <person name="Huntington A.M."/>
            <person name="Baker J.M."/>
            <person name="Nadendla S."/>
            <person name="Giglio M.G."/>
            <person name="Touchman J.W."/>
            <person name="Blankenship R.E."/>
            <person name="Madigan M.T."/>
            <person name="Sattley W.M."/>
        </authorList>
    </citation>
    <scope>NUCLEOTIDE SEQUENCE [LARGE SCALE GENOMIC DNA]</scope>
    <source>
        <strain evidence="2">HH</strain>
    </source>
</reference>
<proteinExistence type="predicted"/>
<dbReference type="RefSeq" id="WP_153723915.1">
    <property type="nucleotide sequence ID" value="NZ_CP045875.1"/>
</dbReference>